<dbReference type="EMBL" id="AFQF01002662">
    <property type="protein sequence ID" value="EGU79496.1"/>
    <property type="molecule type" value="Genomic_DNA"/>
</dbReference>
<evidence type="ECO:0008006" key="2">
    <source>
        <dbReference type="Google" id="ProtNLM"/>
    </source>
</evidence>
<feature type="non-terminal residue" evidence="1">
    <location>
        <position position="1"/>
    </location>
</feature>
<protein>
    <recommendedName>
        <fullName evidence="2">PiggyBac transposable element-derived protein domain-containing protein</fullName>
    </recommendedName>
</protein>
<gene>
    <name evidence="1" type="ORF">FOXB_09992</name>
</gene>
<proteinExistence type="predicted"/>
<name>F9FUB1_FUSOF</name>
<comment type="caution">
    <text evidence="1">The sequence shown here is derived from an EMBL/GenBank/DDBJ whole genome shotgun (WGS) entry which is preliminary data.</text>
</comment>
<evidence type="ECO:0000313" key="1">
    <source>
        <dbReference type="EMBL" id="EGU79496.1"/>
    </source>
</evidence>
<dbReference type="AlphaFoldDB" id="F9FUB1"/>
<accession>F9FUB1</accession>
<sequence length="153" mass="16982">RGAKAKERPPQHTREAAALTQLGNTQAVVVSLCVSLPKQTYLVFVDNLFSTPPLLRLSQRRITCLVLFLITLFQGDKRTDKKRKKPSVEHLQARPIQQFFGEETAKFVPIPTAAAAYDDEMNHVDRGDQLSHTQAMITPTPGGLAGTYMDLPP</sequence>
<reference evidence="1" key="1">
    <citation type="journal article" date="2012" name="Mol. Plant Microbe Interact.">
        <title>A highly conserved effector in Fusarium oxysporum is required for full virulence on Arabidopsis.</title>
        <authorList>
            <person name="Thatcher L.F."/>
            <person name="Gardiner D.M."/>
            <person name="Kazan K."/>
            <person name="Manners J."/>
        </authorList>
    </citation>
    <scope>NUCLEOTIDE SEQUENCE [LARGE SCALE GENOMIC DNA]</scope>
    <source>
        <strain evidence="1">Fo5176</strain>
    </source>
</reference>
<organism evidence="1">
    <name type="scientific">Fusarium oxysporum (strain Fo5176)</name>
    <name type="common">Fusarium vascular wilt</name>
    <dbReference type="NCBI Taxonomy" id="660025"/>
    <lineage>
        <taxon>Eukaryota</taxon>
        <taxon>Fungi</taxon>
        <taxon>Dikarya</taxon>
        <taxon>Ascomycota</taxon>
        <taxon>Pezizomycotina</taxon>
        <taxon>Sordariomycetes</taxon>
        <taxon>Hypocreomycetidae</taxon>
        <taxon>Hypocreales</taxon>
        <taxon>Nectriaceae</taxon>
        <taxon>Fusarium</taxon>
        <taxon>Fusarium oxysporum species complex</taxon>
    </lineage>
</organism>